<reference evidence="2 3" key="1">
    <citation type="submission" date="2019-03" db="EMBL/GenBank/DDBJ databases">
        <title>Deep-cultivation of Planctomycetes and their phenomic and genomic characterization uncovers novel biology.</title>
        <authorList>
            <person name="Wiegand S."/>
            <person name="Jogler M."/>
            <person name="Boedeker C."/>
            <person name="Pinto D."/>
            <person name="Vollmers J."/>
            <person name="Rivas-Marin E."/>
            <person name="Kohn T."/>
            <person name="Peeters S.H."/>
            <person name="Heuer A."/>
            <person name="Rast P."/>
            <person name="Oberbeckmann S."/>
            <person name="Bunk B."/>
            <person name="Jeske O."/>
            <person name="Meyerdierks A."/>
            <person name="Storesund J.E."/>
            <person name="Kallscheuer N."/>
            <person name="Luecker S."/>
            <person name="Lage O.M."/>
            <person name="Pohl T."/>
            <person name="Merkel B.J."/>
            <person name="Hornburger P."/>
            <person name="Mueller R.-W."/>
            <person name="Bruemmer F."/>
            <person name="Labrenz M."/>
            <person name="Spormann A.M."/>
            <person name="Op den Camp H."/>
            <person name="Overmann J."/>
            <person name="Amann R."/>
            <person name="Jetten M.S.M."/>
            <person name="Mascher T."/>
            <person name="Medema M.H."/>
            <person name="Devos D.P."/>
            <person name="Kaster A.-K."/>
            <person name="Ovreas L."/>
            <person name="Rohde M."/>
            <person name="Galperin M.Y."/>
            <person name="Jogler C."/>
        </authorList>
    </citation>
    <scope>NUCLEOTIDE SEQUENCE [LARGE SCALE GENOMIC DNA]</scope>
    <source>
        <strain evidence="2 3">Enr17</strain>
    </source>
</reference>
<proteinExistence type="predicted"/>
<protein>
    <submittedName>
        <fullName evidence="2">Uncharacterized protein</fullName>
    </submittedName>
</protein>
<accession>A0A518IDV6</accession>
<dbReference type="AlphaFoldDB" id="A0A518IDV6"/>
<dbReference type="KEGG" id="gfm:Enr17x_32990"/>
<dbReference type="Proteomes" id="UP000318313">
    <property type="component" value="Chromosome"/>
</dbReference>
<evidence type="ECO:0000313" key="3">
    <source>
        <dbReference type="Proteomes" id="UP000318313"/>
    </source>
</evidence>
<feature type="region of interest" description="Disordered" evidence="1">
    <location>
        <begin position="1"/>
        <end position="42"/>
    </location>
</feature>
<evidence type="ECO:0000256" key="1">
    <source>
        <dbReference type="SAM" id="MobiDB-lite"/>
    </source>
</evidence>
<dbReference type="EMBL" id="CP037452">
    <property type="protein sequence ID" value="QDV51245.1"/>
    <property type="molecule type" value="Genomic_DNA"/>
</dbReference>
<keyword evidence="3" id="KW-1185">Reference proteome</keyword>
<name>A0A518IDV6_9PLAN</name>
<evidence type="ECO:0000313" key="2">
    <source>
        <dbReference type="EMBL" id="QDV51245.1"/>
    </source>
</evidence>
<sequence>MKLDADDTNFIEQNSPKLHRETQGTNNNFTHSPYSRNASHFT</sequence>
<organism evidence="2 3">
    <name type="scientific">Gimesia fumaroli</name>
    <dbReference type="NCBI Taxonomy" id="2527976"/>
    <lineage>
        <taxon>Bacteria</taxon>
        <taxon>Pseudomonadati</taxon>
        <taxon>Planctomycetota</taxon>
        <taxon>Planctomycetia</taxon>
        <taxon>Planctomycetales</taxon>
        <taxon>Planctomycetaceae</taxon>
        <taxon>Gimesia</taxon>
    </lineage>
</organism>
<gene>
    <name evidence="2" type="ORF">Enr17x_32990</name>
</gene>
<feature type="compositionally biased region" description="Polar residues" evidence="1">
    <location>
        <begin position="23"/>
        <end position="42"/>
    </location>
</feature>